<dbReference type="Pfam" id="PF01565">
    <property type="entry name" value="FAD_binding_4"/>
    <property type="match status" value="1"/>
</dbReference>
<dbReference type="InterPro" id="IPR036318">
    <property type="entry name" value="FAD-bd_PCMH-like_sf"/>
</dbReference>
<dbReference type="RefSeq" id="XP_058307246.1">
    <property type="nucleotide sequence ID" value="XM_058453055.1"/>
</dbReference>
<dbReference type="GO" id="GO:0016491">
    <property type="term" value="F:oxidoreductase activity"/>
    <property type="evidence" value="ECO:0007669"/>
    <property type="project" value="UniProtKB-KW"/>
</dbReference>
<comment type="caution">
    <text evidence="6">The sequence shown here is derived from an EMBL/GenBank/DDBJ whole genome shotgun (WGS) entry which is preliminary data.</text>
</comment>
<accession>A0A9W9MHC2</accession>
<reference evidence="6" key="1">
    <citation type="submission" date="2022-12" db="EMBL/GenBank/DDBJ databases">
        <authorList>
            <person name="Petersen C."/>
        </authorList>
    </citation>
    <scope>NUCLEOTIDE SEQUENCE</scope>
    <source>
        <strain evidence="6">IBT 15544</strain>
    </source>
</reference>
<evidence type="ECO:0000256" key="3">
    <source>
        <dbReference type="ARBA" id="ARBA00022827"/>
    </source>
</evidence>
<keyword evidence="2" id="KW-0285">Flavoprotein</keyword>
<dbReference type="SUPFAM" id="SSF56176">
    <property type="entry name" value="FAD-binding/transporter-associated domain-like"/>
    <property type="match status" value="1"/>
</dbReference>
<evidence type="ECO:0000259" key="5">
    <source>
        <dbReference type="PROSITE" id="PS51387"/>
    </source>
</evidence>
<name>A0A9W9MHC2_9EURO</name>
<dbReference type="InterPro" id="IPR016169">
    <property type="entry name" value="FAD-bd_PCMH_sub2"/>
</dbReference>
<keyword evidence="4" id="KW-0560">Oxidoreductase</keyword>
<gene>
    <name evidence="6" type="ORF">N7498_005993</name>
</gene>
<keyword evidence="3" id="KW-0274">FAD</keyword>
<evidence type="ECO:0000256" key="2">
    <source>
        <dbReference type="ARBA" id="ARBA00022630"/>
    </source>
</evidence>
<dbReference type="AlphaFoldDB" id="A0A9W9MHC2"/>
<protein>
    <recommendedName>
        <fullName evidence="5">FAD-binding PCMH-type domain-containing protein</fullName>
    </recommendedName>
</protein>
<dbReference type="InterPro" id="IPR016166">
    <property type="entry name" value="FAD-bd_PCMH"/>
</dbReference>
<dbReference type="GO" id="GO:0071949">
    <property type="term" value="F:FAD binding"/>
    <property type="evidence" value="ECO:0007669"/>
    <property type="project" value="InterPro"/>
</dbReference>
<evidence type="ECO:0000256" key="1">
    <source>
        <dbReference type="ARBA" id="ARBA00005466"/>
    </source>
</evidence>
<dbReference type="InterPro" id="IPR006094">
    <property type="entry name" value="Oxid_FAD_bind_N"/>
</dbReference>
<dbReference type="GeneID" id="83180356"/>
<dbReference type="Gene3D" id="3.30.465.10">
    <property type="match status" value="1"/>
</dbReference>
<comment type="similarity">
    <text evidence="1">Belongs to the oxygen-dependent FAD-linked oxidoreductase family.</text>
</comment>
<sequence>MPPTIQLGRKVWTTPFSQTTLVCPPGAEGYTKDRGCSIGALPQYIVNATTDQQVATALRWATERNIRIVVKGTGHDLSGRSTGAYSLSIWTHNFKHVEHQPKWLLPDGSGTADVVICGSGNTWGSVYNAVHAMNRSVVGGEDATVGLGGLIQNGGHGLLSSHYGLASDQVYQVTVITADGRRLVANHKHNVDIFWAVRGAGGGQFGVITEFVLKTHPVPTNVITGGFYFYQDSPGVAASVGLVGFNTTTEAMDRKVQKMISSFANVSSENVLKVVNQTSEAYGYWAYTKPNFLSSASCGSSSLMSSRLLGRRELSDISMTDLAIYLRQASTSQSGTGSMLLFGLQGGPGPANTPQKMRGSVLPAWRSAYLHAMSYGASLNATADSRGAASIWSSLVRGEFGTRLEELGTKNRLLHE</sequence>
<keyword evidence="7" id="KW-1185">Reference proteome</keyword>
<dbReference type="OrthoDB" id="9983560at2759"/>
<organism evidence="6 7">
    <name type="scientific">Penicillium cinerascens</name>
    <dbReference type="NCBI Taxonomy" id="70096"/>
    <lineage>
        <taxon>Eukaryota</taxon>
        <taxon>Fungi</taxon>
        <taxon>Dikarya</taxon>
        <taxon>Ascomycota</taxon>
        <taxon>Pezizomycotina</taxon>
        <taxon>Eurotiomycetes</taxon>
        <taxon>Eurotiomycetidae</taxon>
        <taxon>Eurotiales</taxon>
        <taxon>Aspergillaceae</taxon>
        <taxon>Penicillium</taxon>
    </lineage>
</organism>
<dbReference type="PANTHER" id="PTHR42973">
    <property type="entry name" value="BINDING OXIDOREDUCTASE, PUTATIVE (AFU_ORTHOLOGUE AFUA_1G17690)-RELATED"/>
    <property type="match status" value="1"/>
</dbReference>
<dbReference type="InterPro" id="IPR050416">
    <property type="entry name" value="FAD-linked_Oxidoreductase"/>
</dbReference>
<dbReference type="PANTHER" id="PTHR42973:SF25">
    <property type="entry name" value="PHOSPHOMEVALONATE KINASE"/>
    <property type="match status" value="1"/>
</dbReference>
<proteinExistence type="inferred from homology"/>
<dbReference type="Proteomes" id="UP001150904">
    <property type="component" value="Unassembled WGS sequence"/>
</dbReference>
<evidence type="ECO:0000313" key="6">
    <source>
        <dbReference type="EMBL" id="KAJ5201330.1"/>
    </source>
</evidence>
<dbReference type="EMBL" id="JAPQKR010000013">
    <property type="protein sequence ID" value="KAJ5201330.1"/>
    <property type="molecule type" value="Genomic_DNA"/>
</dbReference>
<reference evidence="6" key="2">
    <citation type="journal article" date="2023" name="IMA Fungus">
        <title>Comparative genomic study of the Penicillium genus elucidates a diverse pangenome and 15 lateral gene transfer events.</title>
        <authorList>
            <person name="Petersen C."/>
            <person name="Sorensen T."/>
            <person name="Nielsen M.R."/>
            <person name="Sondergaard T.E."/>
            <person name="Sorensen J.L."/>
            <person name="Fitzpatrick D.A."/>
            <person name="Frisvad J.C."/>
            <person name="Nielsen K.L."/>
        </authorList>
    </citation>
    <scope>NUCLEOTIDE SEQUENCE</scope>
    <source>
        <strain evidence="6">IBT 15544</strain>
    </source>
</reference>
<dbReference type="PROSITE" id="PS51387">
    <property type="entry name" value="FAD_PCMH"/>
    <property type="match status" value="1"/>
</dbReference>
<evidence type="ECO:0000256" key="4">
    <source>
        <dbReference type="ARBA" id="ARBA00023002"/>
    </source>
</evidence>
<evidence type="ECO:0000313" key="7">
    <source>
        <dbReference type="Proteomes" id="UP001150904"/>
    </source>
</evidence>
<feature type="domain" description="FAD-binding PCMH-type" evidence="5">
    <location>
        <begin position="38"/>
        <end position="218"/>
    </location>
</feature>